<evidence type="ECO:0000313" key="7">
    <source>
        <dbReference type="Proteomes" id="UP000694891"/>
    </source>
</evidence>
<accession>A0A3B5AFL3</accession>
<dbReference type="OrthoDB" id="8931204at2759"/>
<evidence type="ECO:0000256" key="3">
    <source>
        <dbReference type="ARBA" id="ARBA00022729"/>
    </source>
</evidence>
<organism evidence="6">
    <name type="scientific">Stegastes partitus</name>
    <name type="common">bicolor damselfish</name>
    <dbReference type="NCBI Taxonomy" id="144197"/>
    <lineage>
        <taxon>Eukaryota</taxon>
        <taxon>Metazoa</taxon>
        <taxon>Chordata</taxon>
        <taxon>Craniata</taxon>
        <taxon>Vertebrata</taxon>
        <taxon>Euteleostomi</taxon>
        <taxon>Actinopterygii</taxon>
        <taxon>Neopterygii</taxon>
        <taxon>Teleostei</taxon>
        <taxon>Neoteleostei</taxon>
        <taxon>Acanthomorphata</taxon>
        <taxon>Ovalentaria</taxon>
        <taxon>Pomacentridae</taxon>
        <taxon>Stegastes</taxon>
    </lineage>
</organism>
<dbReference type="Ensembl" id="ENSSPAT00000019876.1">
    <property type="protein sequence ID" value="ENSSPAP00000019580.1"/>
    <property type="gene ID" value="ENSSPAG00000014777.1"/>
</dbReference>
<dbReference type="GeneTree" id="ENSGT00400000024810"/>
<evidence type="ECO:0000313" key="6">
    <source>
        <dbReference type="Ensembl" id="ENSSPAP00000019580.1"/>
    </source>
</evidence>
<comment type="subcellular location">
    <subcellularLocation>
        <location evidence="1">Secreted</location>
    </subcellularLocation>
</comment>
<evidence type="ECO:0000256" key="2">
    <source>
        <dbReference type="ARBA" id="ARBA00022525"/>
    </source>
</evidence>
<gene>
    <name evidence="8" type="primary">LOC103369202</name>
</gene>
<dbReference type="PANTHER" id="PTHR11967:SF2">
    <property type="entry name" value="ALPHA-1-ACID GLYCOPROTEIN 1"/>
    <property type="match status" value="1"/>
</dbReference>
<evidence type="ECO:0000313" key="8">
    <source>
        <dbReference type="RefSeq" id="XP_008296078.1"/>
    </source>
</evidence>
<name>A0A3B5AFL3_9TELE</name>
<evidence type="ECO:0000256" key="1">
    <source>
        <dbReference type="ARBA" id="ARBA00004613"/>
    </source>
</evidence>
<dbReference type="Gene3D" id="2.40.128.20">
    <property type="match status" value="1"/>
</dbReference>
<dbReference type="AlphaFoldDB" id="A0A3B5AFL3"/>
<keyword evidence="7" id="KW-1185">Reference proteome</keyword>
<reference evidence="6" key="1">
    <citation type="submission" date="2023-09" db="UniProtKB">
        <authorList>
            <consortium name="Ensembl"/>
        </authorList>
    </citation>
    <scope>IDENTIFICATION</scope>
</reference>
<dbReference type="PANTHER" id="PTHR11967">
    <property type="entry name" value="ALPHA-1-ACID GLYCOPROTEIN"/>
    <property type="match status" value="1"/>
</dbReference>
<keyword evidence="2" id="KW-0964">Secreted</keyword>
<dbReference type="GeneID" id="103369202"/>
<dbReference type="GO" id="GO:0005576">
    <property type="term" value="C:extracellular region"/>
    <property type="evidence" value="ECO:0007669"/>
    <property type="project" value="UniProtKB-SubCell"/>
</dbReference>
<proteinExistence type="predicted"/>
<protein>
    <submittedName>
        <fullName evidence="6">Uncharacterized LOC103369202</fullName>
    </submittedName>
    <submittedName>
        <fullName evidence="8">Uncharacterized protein LOC103369202</fullName>
    </submittedName>
</protein>
<dbReference type="InterPro" id="IPR012674">
    <property type="entry name" value="Calycin"/>
</dbReference>
<reference evidence="8" key="2">
    <citation type="submission" date="2025-04" db="UniProtKB">
        <authorList>
            <consortium name="RefSeq"/>
        </authorList>
    </citation>
    <scope>IDENTIFICATION</scope>
</reference>
<keyword evidence="3 5" id="KW-0732">Signal</keyword>
<dbReference type="Proteomes" id="UP000694891">
    <property type="component" value="Unplaced"/>
</dbReference>
<feature type="chain" id="PRO_5044591780" evidence="5">
    <location>
        <begin position="19"/>
        <end position="214"/>
    </location>
</feature>
<keyword evidence="4" id="KW-0325">Glycoprotein</keyword>
<feature type="signal peptide" evidence="5">
    <location>
        <begin position="1"/>
        <end position="18"/>
    </location>
</feature>
<dbReference type="PROSITE" id="PS51257">
    <property type="entry name" value="PROKAR_LIPOPROTEIN"/>
    <property type="match status" value="1"/>
</dbReference>
<dbReference type="RefSeq" id="XP_008296078.1">
    <property type="nucleotide sequence ID" value="XM_008297856.1"/>
</dbReference>
<evidence type="ECO:0000256" key="5">
    <source>
        <dbReference type="SAM" id="SignalP"/>
    </source>
</evidence>
<evidence type="ECO:0000256" key="4">
    <source>
        <dbReference type="ARBA" id="ARBA00023180"/>
    </source>
</evidence>
<sequence>MNLKACFFFAALFVSCLTDELTPEECEPLIKPLTMAIDAKMHGKVHFLLGYADQEDYKIIMNLTDSYWGNVTVSPTNHNELLITQMDKINGTCLFSKMKLKFEGSTASAALPNMTLDYQFLPTCDGCMLALVNSSAKNLRKFLADMELKHTTDADEIYGRAFYLMANETIVKDSVLKQFKKQAHCLGFTGEPDFHYNPEKSFCKEGEGITLPDF</sequence>